<comment type="caution">
    <text evidence="1">The sequence shown here is derived from an EMBL/GenBank/DDBJ whole genome shotgun (WGS) entry which is preliminary data.</text>
</comment>
<dbReference type="AlphaFoldDB" id="A0A644T0H8"/>
<organism evidence="1">
    <name type="scientific">bioreactor metagenome</name>
    <dbReference type="NCBI Taxonomy" id="1076179"/>
    <lineage>
        <taxon>unclassified sequences</taxon>
        <taxon>metagenomes</taxon>
        <taxon>ecological metagenomes</taxon>
    </lineage>
</organism>
<accession>A0A644T0H8</accession>
<dbReference type="EMBL" id="VSSQ01000012">
    <property type="protein sequence ID" value="MPL60413.1"/>
    <property type="molecule type" value="Genomic_DNA"/>
</dbReference>
<reference evidence="1" key="1">
    <citation type="submission" date="2019-08" db="EMBL/GenBank/DDBJ databases">
        <authorList>
            <person name="Kucharzyk K."/>
            <person name="Murdoch R.W."/>
            <person name="Higgins S."/>
            <person name="Loffler F."/>
        </authorList>
    </citation>
    <scope>NUCLEOTIDE SEQUENCE</scope>
</reference>
<protein>
    <submittedName>
        <fullName evidence="1">Uncharacterized protein</fullName>
    </submittedName>
</protein>
<name>A0A644T0H8_9ZZZZ</name>
<evidence type="ECO:0000313" key="1">
    <source>
        <dbReference type="EMBL" id="MPL60413.1"/>
    </source>
</evidence>
<gene>
    <name evidence="1" type="ORF">SDC9_05974</name>
</gene>
<sequence length="75" mass="8610">MVLVICSREFIEDGKIYARGELLEISEERAKELDNQGHLIKTSVIIGKDYAKFLLDEYAPQYPNGEVKTIDCLYI</sequence>
<proteinExistence type="predicted"/>